<dbReference type="InterPro" id="IPR000415">
    <property type="entry name" value="Nitroreductase-like"/>
</dbReference>
<dbReference type="EMBL" id="CP045725">
    <property type="protein sequence ID" value="QGF22685.1"/>
    <property type="molecule type" value="Genomic_DNA"/>
</dbReference>
<dbReference type="SUPFAM" id="SSF55469">
    <property type="entry name" value="FMN-dependent nitroreductase-like"/>
    <property type="match status" value="1"/>
</dbReference>
<dbReference type="CDD" id="cd02138">
    <property type="entry name" value="TdsD-like"/>
    <property type="match status" value="1"/>
</dbReference>
<sequence>MSTTLNEQRNETSVPIHEALAQRWSPRGYDAEYVVAAEDLKALGEAARWAPSASNLQPTRFIVAARGTETFEAILGTLMDFNSAWTPRASLLIVAVAERERDGKRLRWAEYDLGQAVAHLSIEATSRGLHVRQMGGFHVDALRAAFDLAPVLEPVSVVAVGKLAEADDLPDLIRERDAAPRTRRPLEDLTIVRDA</sequence>
<evidence type="ECO:0000259" key="3">
    <source>
        <dbReference type="Pfam" id="PF00881"/>
    </source>
</evidence>
<reference evidence="4 5" key="1">
    <citation type="submission" date="2019-10" db="EMBL/GenBank/DDBJ databases">
        <title>Genomic analysis of Raineyella sp. CBA3103.</title>
        <authorList>
            <person name="Roh S.W."/>
        </authorList>
    </citation>
    <scope>NUCLEOTIDE SEQUENCE [LARGE SCALE GENOMIC DNA]</scope>
    <source>
        <strain evidence="4 5">CBA3103</strain>
    </source>
</reference>
<feature type="domain" description="Nitroreductase" evidence="3">
    <location>
        <begin position="20"/>
        <end position="67"/>
    </location>
</feature>
<feature type="domain" description="Nitroreductase" evidence="3">
    <location>
        <begin position="81"/>
        <end position="162"/>
    </location>
</feature>
<proteinExistence type="inferred from homology"/>
<dbReference type="Gene3D" id="3.40.109.10">
    <property type="entry name" value="NADH Oxidase"/>
    <property type="match status" value="1"/>
</dbReference>
<gene>
    <name evidence="4" type="ORF">Rai3103_02180</name>
</gene>
<dbReference type="InterPro" id="IPR029479">
    <property type="entry name" value="Nitroreductase"/>
</dbReference>
<dbReference type="PANTHER" id="PTHR43673:SF10">
    <property type="entry name" value="NADH DEHYDROGENASE_NAD(P)H NITROREDUCTASE XCC3605-RELATED"/>
    <property type="match status" value="1"/>
</dbReference>
<protein>
    <submittedName>
        <fullName evidence="4">Nitroreductase</fullName>
    </submittedName>
</protein>
<dbReference type="AlphaFoldDB" id="A0A5Q2FD96"/>
<evidence type="ECO:0000256" key="1">
    <source>
        <dbReference type="ARBA" id="ARBA00007118"/>
    </source>
</evidence>
<evidence type="ECO:0000313" key="4">
    <source>
        <dbReference type="EMBL" id="QGF22685.1"/>
    </source>
</evidence>
<keyword evidence="2" id="KW-0560">Oxidoreductase</keyword>
<dbReference type="Pfam" id="PF00881">
    <property type="entry name" value="Nitroreductase"/>
    <property type="match status" value="2"/>
</dbReference>
<name>A0A5Q2FD96_9ACTN</name>
<dbReference type="GO" id="GO:0016491">
    <property type="term" value="F:oxidoreductase activity"/>
    <property type="evidence" value="ECO:0007669"/>
    <property type="project" value="UniProtKB-KW"/>
</dbReference>
<dbReference type="RefSeq" id="WP_153571214.1">
    <property type="nucleotide sequence ID" value="NZ_CP045725.1"/>
</dbReference>
<evidence type="ECO:0000256" key="2">
    <source>
        <dbReference type="ARBA" id="ARBA00023002"/>
    </source>
</evidence>
<comment type="similarity">
    <text evidence="1">Belongs to the nitroreductase family.</text>
</comment>
<dbReference type="Proteomes" id="UP000386847">
    <property type="component" value="Chromosome"/>
</dbReference>
<accession>A0A5Q2FD96</accession>
<dbReference type="KEGG" id="rain:Rai3103_02180"/>
<keyword evidence="5" id="KW-1185">Reference proteome</keyword>
<dbReference type="PANTHER" id="PTHR43673">
    <property type="entry name" value="NAD(P)H NITROREDUCTASE YDGI-RELATED"/>
    <property type="match status" value="1"/>
</dbReference>
<organism evidence="4 5">
    <name type="scientific">Raineyella fluvialis</name>
    <dbReference type="NCBI Taxonomy" id="2662261"/>
    <lineage>
        <taxon>Bacteria</taxon>
        <taxon>Bacillati</taxon>
        <taxon>Actinomycetota</taxon>
        <taxon>Actinomycetes</taxon>
        <taxon>Propionibacteriales</taxon>
        <taxon>Propionibacteriaceae</taxon>
        <taxon>Raineyella</taxon>
    </lineage>
</organism>
<evidence type="ECO:0000313" key="5">
    <source>
        <dbReference type="Proteomes" id="UP000386847"/>
    </source>
</evidence>